<dbReference type="PRINTS" id="PR00723">
    <property type="entry name" value="SUBTILISIN"/>
</dbReference>
<dbReference type="PANTHER" id="PTHR32305">
    <property type="match status" value="1"/>
</dbReference>
<evidence type="ECO:0000259" key="10">
    <source>
        <dbReference type="Pfam" id="PF25023"/>
    </source>
</evidence>
<feature type="signal peptide" evidence="8">
    <location>
        <begin position="1"/>
        <end position="26"/>
    </location>
</feature>
<feature type="compositionally biased region" description="Polar residues" evidence="7">
    <location>
        <begin position="367"/>
        <end position="378"/>
    </location>
</feature>
<dbReference type="OrthoDB" id="41445at2"/>
<dbReference type="InterPro" id="IPR050708">
    <property type="entry name" value="T6SS_VgrG/RHS"/>
</dbReference>
<gene>
    <name evidence="11" type="ORF">PaecuDRAFT_0042</name>
</gene>
<dbReference type="InterPro" id="IPR022385">
    <property type="entry name" value="Rhs_assc_core"/>
</dbReference>
<feature type="active site" description="Charge relay system" evidence="6">
    <location>
        <position position="168"/>
    </location>
</feature>
<dbReference type="NCBIfam" id="TIGR01643">
    <property type="entry name" value="YD_repeat_2x"/>
    <property type="match status" value="2"/>
</dbReference>
<evidence type="ECO:0000256" key="3">
    <source>
        <dbReference type="ARBA" id="ARBA00022737"/>
    </source>
</evidence>
<evidence type="ECO:0000313" key="12">
    <source>
        <dbReference type="Proteomes" id="UP000005387"/>
    </source>
</evidence>
<dbReference type="EMBL" id="AEDD01000001">
    <property type="protein sequence ID" value="EFM12531.1"/>
    <property type="molecule type" value="Genomic_DNA"/>
</dbReference>
<organism evidence="11 12">
    <name type="scientific">Paenibacillus curdlanolyticus YK9</name>
    <dbReference type="NCBI Taxonomy" id="717606"/>
    <lineage>
        <taxon>Bacteria</taxon>
        <taxon>Bacillati</taxon>
        <taxon>Bacillota</taxon>
        <taxon>Bacilli</taxon>
        <taxon>Bacillales</taxon>
        <taxon>Paenibacillaceae</taxon>
        <taxon>Paenibacillus</taxon>
    </lineage>
</organism>
<keyword evidence="2 6" id="KW-0645">Protease</keyword>
<dbReference type="GO" id="GO:0006508">
    <property type="term" value="P:proteolysis"/>
    <property type="evidence" value="ECO:0007669"/>
    <property type="project" value="UniProtKB-KW"/>
</dbReference>
<dbReference type="InterPro" id="IPR015500">
    <property type="entry name" value="Peptidase_S8_subtilisin-rel"/>
</dbReference>
<dbReference type="STRING" id="717606.PaecuDRAFT_0042"/>
<feature type="domain" description="Teneurin-like YD-shell" evidence="10">
    <location>
        <begin position="1594"/>
        <end position="1727"/>
    </location>
</feature>
<accession>E0I4K0</accession>
<evidence type="ECO:0000256" key="8">
    <source>
        <dbReference type="SAM" id="SignalP"/>
    </source>
</evidence>
<evidence type="ECO:0000256" key="4">
    <source>
        <dbReference type="ARBA" id="ARBA00022801"/>
    </source>
</evidence>
<keyword evidence="3" id="KW-0677">Repeat</keyword>
<dbReference type="InterPro" id="IPR036852">
    <property type="entry name" value="Peptidase_S8/S53_dom_sf"/>
</dbReference>
<feature type="domain" description="Teneurin-like YD-shell" evidence="10">
    <location>
        <begin position="1761"/>
        <end position="2014"/>
    </location>
</feature>
<protein>
    <submittedName>
        <fullName evidence="11">YD repeat protein</fullName>
    </submittedName>
</protein>
<comment type="similarity">
    <text evidence="1 6">Belongs to the peptidase S8 family.</text>
</comment>
<dbReference type="InterPro" id="IPR031325">
    <property type="entry name" value="RHS_repeat"/>
</dbReference>
<reference evidence="11 12" key="1">
    <citation type="submission" date="2010-07" db="EMBL/GenBank/DDBJ databases">
        <title>The draft genome of Paenibacillus curdlanolyticus YK9.</title>
        <authorList>
            <consortium name="US DOE Joint Genome Institute (JGI-PGF)"/>
            <person name="Lucas S."/>
            <person name="Copeland A."/>
            <person name="Lapidus A."/>
            <person name="Cheng J.-F."/>
            <person name="Bruce D."/>
            <person name="Goodwin L."/>
            <person name="Pitluck S."/>
            <person name="Land M.L."/>
            <person name="Hauser L."/>
            <person name="Chang Y.-J."/>
            <person name="Jeffries C."/>
            <person name="Anderson I.J."/>
            <person name="Johnson E."/>
            <person name="Loganathan U."/>
            <person name="Mulhopadhyay B."/>
            <person name="Kyrpides N."/>
            <person name="Woyke T.J."/>
        </authorList>
    </citation>
    <scope>NUCLEOTIDE SEQUENCE [LARGE SCALE GENOMIC DNA]</scope>
    <source>
        <strain evidence="11 12">YK9</strain>
    </source>
</reference>
<dbReference type="eggNOG" id="COG3209">
    <property type="taxonomic scope" value="Bacteria"/>
</dbReference>
<evidence type="ECO:0000313" key="11">
    <source>
        <dbReference type="EMBL" id="EFM12531.1"/>
    </source>
</evidence>
<dbReference type="Proteomes" id="UP000005387">
    <property type="component" value="Unassembled WGS sequence"/>
</dbReference>
<dbReference type="Gene3D" id="2.180.10.10">
    <property type="entry name" value="RHS repeat-associated core"/>
    <property type="match status" value="1"/>
</dbReference>
<feature type="active site" description="Charge relay system" evidence="6">
    <location>
        <position position="312"/>
    </location>
</feature>
<dbReference type="InterPro" id="IPR000209">
    <property type="entry name" value="Peptidase_S8/S53_dom"/>
</dbReference>
<keyword evidence="8" id="KW-0732">Signal</keyword>
<dbReference type="PROSITE" id="PS51892">
    <property type="entry name" value="SUBTILASE"/>
    <property type="match status" value="1"/>
</dbReference>
<sequence length="2232" mass="245732">MRFRNWSMVLLAVLLLWTAVVPQVQAENEPAPVERQPYVIGFIDKEMGVASLGSNVKKSYHQFPIVLAELTLEEVVKLQADPNLSFIEEDGEVTKSSIAASQKITKKQTEKTRLVTTPQVTAATSTATGKGIKVAVLDSGSWSGDSLTIKGGTNIVNEGEGFSDDNGHGTYVASLVKKLAPDSDVYAVKVLDDQGKGKLSQVLGGLDWAIANQMQVVTMSFGTRIYSQALAAATSTASDKGLLMLAAAGNASLDSLDFPAQYNSVMAVGAVDADQKRLPSSNKDSKLELSAVATGLEGLDAQGKPLTLEGTSAAVPQAAAVAALYWSTFPTLKASEIREMMNVNAVNLGSMEEYGHGLVQYKLNDVNTNTDLNPNSTEDQPEQEVEKAEEGTEAPKIVPTEKSDLTGAQSEDLTALGDSRLEIERQRMESARELQKQKDDYAAAEGRLTAGDLVSEFGVTQEWVDNKLSEGSTLSELFTSLWQANGDGFGNKSSQSETENIEVISPETVNNSNDQQSTVDASGAEALKPAREATATDAVYGNTSNIPAHSVNNKLMNKFAIKPTLYSKVTNQLNGAGATKATASLMSDPNTLPTPEKIVKPYAKTSEAPYTVGLHQENVSLLSGSLSISENDLTLPGRNGLSFTLGRTYNSSSAQWDEMDVSYSYDYNYVYDYNVSTRSRNLVYDISGSFSEMLVKYPCSGTNNTPTGSSVYSAGTGSVTPIDSQTFVTKSSADAYKATIPTKPRVVEHPCGYEPNRVYYKEYSFSSWSTLERYGSWSNAVQAPNPFTSQPFTTSDQANADRAILNAGAYNAIVKGGTYDDGYYDQEYTFTVNANQIVYAVIANQNAVNTTTKDMMESKFPIGKGWSWDIPYLKFDNGRTYVSLGDGGTYAIEGNQLKNYPWSDLTFTSDSSVISGGRTSSYALKSVYGIDQYFDIRGNILLIRDNHNNTISFQYSAVAPYGDVLTGVTDAIGNTMNIAYSSASVEISIGSRKVIYSKSVVNGKEMLSQVIDPQGRQTTYSYAVKPAKFSLVGSTPTYDNAYALLTEVVHPTGVKTKYEYEINPVTRMLGDNQSAQAYRVANRQDVETLSDGSIRTYNYSSIVYQGDMGSNYRGDTTFSATLFDGLLEHTHTYLKHYSGDEVGNDYYETESKVSDGTIVRKTTNTYDQAKRRTVPISVTNVTQNIVTGATSTPVTSSQTFDDYQNTLTSVSPLGVTATNVFDPNTHLLKTSIVPVQAGQSIYTEITSRNAQGDILEAIVKDTTASGAVLQHSQFQYDSYGNVTLIRNKEENRDLDTLITYDESKYQGAYPTSINQPYTDADGIAQIFTNSMEYDKTSGLITSYRTGKGDTTSYTYDKLGRIIQVLQPDQTTVSYSIDDAHNEIRVTDEEGRMQYMQWNALGMSTEQGIVSGASKLRKATQHYDSYSRPDWTEDALGRRTTSEYDKWGRAIAVTAPGAGLSTVQYDDIARSITSMDADGTRSRTWGDILGRVVKQEVGQGSGYLVVGTQTYTYTGEVLTAQDAKNALTQYSYDPLGRVIQVTGADGNIYKYSYDRAGNMTKITYPDLQVLTRSYDQLGRLISSTDAIQQQTRQYYDANGNVSRTVDKSGKSFTFTYNNRDQLLSKQGPTDTISYTYDKTGARKSLTDSGNLVTQYNYDPVTSLLTSVIYPDGKTIAYQYNTDGSRSEMHTPFNDTVNYGYNSFGQLDQVKWNGAMQGQYAYTPAGRVQSISKANNIVENLTFTDGSLTSLTHKTVGSANPLRSYQYGYDNNRNITSISESAAGIQTKNNQFAYDSMNRISTSTLNNESYSYDSRGNRKALNSTSSIYETSDDVNYEYDEWDRLKRVTRSGGNVVEYTYNGDNLLATRKENNVTTRYYYDGDRVIGEGIVQADGSVTEKASYLYGEGLIMREDSTNARGYYLHNGHGDVVEIRSDAGSILNSYDYDLWGNTIASNETVDNLFRYSGEMWDEGAKLQYLRARWYDPSMGRFINKDTYEGDITNPLSLNLYTYVNNNPLIYFDPTGHWNEKLGFNYVINEMKNMWAIAPTQAEKDYWAQQAENERKKVRQTKYYKNGYYSESDIMQTSDPMIPMDEIMKQAHAMYPTLSAIQGFTEATAQYLENHPGEGIAIGAGGLFVKGSRIAKLEEGLNFAVKPAEHMANSARFVPVQTLISAIKYGKGLPDPRGSSATMFYTVMYRNGAKYNLEVLYDATNNMVLHFEYTRKAIGDLPAISK</sequence>
<feature type="chain" id="PRO_5003136080" evidence="8">
    <location>
        <begin position="27"/>
        <end position="2232"/>
    </location>
</feature>
<feature type="domain" description="Peptidase S8/S53" evidence="9">
    <location>
        <begin position="129"/>
        <end position="357"/>
    </location>
</feature>
<dbReference type="Gene3D" id="3.30.70.80">
    <property type="entry name" value="Peptidase S8 propeptide/proteinase inhibitor I9"/>
    <property type="match status" value="1"/>
</dbReference>
<dbReference type="GO" id="GO:0004252">
    <property type="term" value="F:serine-type endopeptidase activity"/>
    <property type="evidence" value="ECO:0007669"/>
    <property type="project" value="UniProtKB-UniRule"/>
</dbReference>
<keyword evidence="12" id="KW-1185">Reference proteome</keyword>
<dbReference type="PANTHER" id="PTHR32305:SF15">
    <property type="entry name" value="PROTEIN RHSA-RELATED"/>
    <property type="match status" value="1"/>
</dbReference>
<proteinExistence type="inferred from homology"/>
<name>E0I4K0_9BACL</name>
<evidence type="ECO:0000256" key="6">
    <source>
        <dbReference type="PROSITE-ProRule" id="PRU01240"/>
    </source>
</evidence>
<evidence type="ECO:0000256" key="7">
    <source>
        <dbReference type="SAM" id="MobiDB-lite"/>
    </source>
</evidence>
<feature type="region of interest" description="Disordered" evidence="7">
    <location>
        <begin position="367"/>
        <end position="405"/>
    </location>
</feature>
<dbReference type="InterPro" id="IPR006530">
    <property type="entry name" value="YD"/>
</dbReference>
<dbReference type="Pfam" id="PF25023">
    <property type="entry name" value="TEN_YD-shell"/>
    <property type="match status" value="2"/>
</dbReference>
<dbReference type="NCBIfam" id="TIGR03696">
    <property type="entry name" value="Rhs_assc_core"/>
    <property type="match status" value="1"/>
</dbReference>
<evidence type="ECO:0000256" key="2">
    <source>
        <dbReference type="ARBA" id="ARBA00022670"/>
    </source>
</evidence>
<dbReference type="Pfam" id="PF00082">
    <property type="entry name" value="Peptidase_S8"/>
    <property type="match status" value="1"/>
</dbReference>
<keyword evidence="5 6" id="KW-0720">Serine protease</keyword>
<dbReference type="RefSeq" id="WP_006036060.1">
    <property type="nucleotide sequence ID" value="NZ_AEDD01000001.1"/>
</dbReference>
<dbReference type="InterPro" id="IPR023828">
    <property type="entry name" value="Peptidase_S8_Ser-AS"/>
</dbReference>
<dbReference type="Pfam" id="PF05593">
    <property type="entry name" value="RHS_repeat"/>
    <property type="match status" value="1"/>
</dbReference>
<dbReference type="eggNOG" id="COG1404">
    <property type="taxonomic scope" value="Bacteria"/>
</dbReference>
<keyword evidence="4 6" id="KW-0378">Hydrolase</keyword>
<dbReference type="InterPro" id="IPR056823">
    <property type="entry name" value="TEN-like_YD-shell"/>
</dbReference>
<feature type="active site" description="Charge relay system" evidence="6">
    <location>
        <position position="138"/>
    </location>
</feature>
<dbReference type="PROSITE" id="PS00138">
    <property type="entry name" value="SUBTILASE_SER"/>
    <property type="match status" value="1"/>
</dbReference>
<evidence type="ECO:0000256" key="1">
    <source>
        <dbReference type="ARBA" id="ARBA00011073"/>
    </source>
</evidence>
<evidence type="ECO:0000259" key="9">
    <source>
        <dbReference type="Pfam" id="PF00082"/>
    </source>
</evidence>
<evidence type="ECO:0000256" key="5">
    <source>
        <dbReference type="ARBA" id="ARBA00022825"/>
    </source>
</evidence>
<dbReference type="SUPFAM" id="SSF52743">
    <property type="entry name" value="Subtilisin-like"/>
    <property type="match status" value="1"/>
</dbReference>
<dbReference type="Gene3D" id="3.40.50.200">
    <property type="entry name" value="Peptidase S8/S53 domain"/>
    <property type="match status" value="1"/>
</dbReference>
<dbReference type="InterPro" id="IPR037045">
    <property type="entry name" value="S8pro/Inhibitor_I9_sf"/>
</dbReference>